<dbReference type="Proteomes" id="UP001190700">
    <property type="component" value="Unassembled WGS sequence"/>
</dbReference>
<keyword evidence="6" id="KW-1185">Reference proteome</keyword>
<dbReference type="PANTHER" id="PTHR24113:SF12">
    <property type="entry name" value="RAN GTPASE-ACTIVATING PROTEIN 1"/>
    <property type="match status" value="1"/>
</dbReference>
<accession>A0AAE0LJ12</accession>
<dbReference type="Gene3D" id="3.80.10.10">
    <property type="entry name" value="Ribonuclease Inhibitor"/>
    <property type="match status" value="3"/>
</dbReference>
<reference evidence="5 6" key="1">
    <citation type="journal article" date="2015" name="Genome Biol. Evol.">
        <title>Comparative Genomics of a Bacterivorous Green Alga Reveals Evolutionary Causalities and Consequences of Phago-Mixotrophic Mode of Nutrition.</title>
        <authorList>
            <person name="Burns J.A."/>
            <person name="Paasch A."/>
            <person name="Narechania A."/>
            <person name="Kim E."/>
        </authorList>
    </citation>
    <scope>NUCLEOTIDE SEQUENCE [LARGE SCALE GENOMIC DNA]</scope>
    <source>
        <strain evidence="5 6">PLY_AMNH</strain>
    </source>
</reference>
<dbReference type="AlphaFoldDB" id="A0AAE0LJ12"/>
<dbReference type="GO" id="GO:0005829">
    <property type="term" value="C:cytosol"/>
    <property type="evidence" value="ECO:0007669"/>
    <property type="project" value="TreeGrafter"/>
</dbReference>
<dbReference type="GO" id="GO:0005930">
    <property type="term" value="C:axoneme"/>
    <property type="evidence" value="ECO:0007669"/>
    <property type="project" value="UniProtKB-SubCell"/>
</dbReference>
<sequence length="396" mass="42901">MKTSDLPDESHMLVDKLEATASDTKHSANLKPEFQNAAKHMLAQDPQYTKLLAATNTGVPREVMDALAQSAHVHTAHFELTQWDDAQCDALQCSGAPSASLTSLYLNRNRITSAGLPALSQMLLRGRLTSLNLSSNQLGSNLGPFGRAVSESSLCVLNLNETQQRGEGIVELVEGLRQGLRPDRDQSCCLTTLNLERNGIGDEVACRIAHPLVVDCGVRELLLARNCIRDEGGSAFARTLCAVAVGETRPSQLMERLSLSSNSLGNEAARTFGEVLGSNPSPGLHTLNLSHNRIGDSGVAALVRGVQRNWRLRTLDVGVNPLCSAQSSSTLRESMSPMQLQHRIFRSAARLVLLAHHPSRQEYGALCKLPHSLLYSILALARPHGFDLSLLPTPME</sequence>
<dbReference type="GO" id="GO:0031267">
    <property type="term" value="F:small GTPase binding"/>
    <property type="evidence" value="ECO:0007669"/>
    <property type="project" value="TreeGrafter"/>
</dbReference>
<evidence type="ECO:0000313" key="5">
    <source>
        <dbReference type="EMBL" id="KAK3287176.1"/>
    </source>
</evidence>
<dbReference type="GO" id="GO:0005096">
    <property type="term" value="F:GTPase activator activity"/>
    <property type="evidence" value="ECO:0007669"/>
    <property type="project" value="UniProtKB-KW"/>
</dbReference>
<keyword evidence="3" id="KW-0433">Leucine-rich repeat</keyword>
<evidence type="ECO:0000256" key="1">
    <source>
        <dbReference type="ARBA" id="ARBA00004430"/>
    </source>
</evidence>
<dbReference type="SMART" id="SM00368">
    <property type="entry name" value="LRR_RI"/>
    <property type="match status" value="6"/>
</dbReference>
<evidence type="ECO:0000256" key="4">
    <source>
        <dbReference type="ARBA" id="ARBA00022737"/>
    </source>
</evidence>
<dbReference type="GO" id="GO:0006913">
    <property type="term" value="P:nucleocytoplasmic transport"/>
    <property type="evidence" value="ECO:0007669"/>
    <property type="project" value="TreeGrafter"/>
</dbReference>
<dbReference type="GO" id="GO:0005634">
    <property type="term" value="C:nucleus"/>
    <property type="evidence" value="ECO:0007669"/>
    <property type="project" value="TreeGrafter"/>
</dbReference>
<dbReference type="GO" id="GO:0048471">
    <property type="term" value="C:perinuclear region of cytoplasm"/>
    <property type="evidence" value="ECO:0007669"/>
    <property type="project" value="TreeGrafter"/>
</dbReference>
<dbReference type="InterPro" id="IPR027038">
    <property type="entry name" value="RanGap"/>
</dbReference>
<dbReference type="Pfam" id="PF13516">
    <property type="entry name" value="LRR_6"/>
    <property type="match status" value="4"/>
</dbReference>
<dbReference type="InterPro" id="IPR001611">
    <property type="entry name" value="Leu-rich_rpt"/>
</dbReference>
<evidence type="ECO:0000256" key="2">
    <source>
        <dbReference type="ARBA" id="ARBA00022468"/>
    </source>
</evidence>
<evidence type="ECO:0000256" key="3">
    <source>
        <dbReference type="ARBA" id="ARBA00022614"/>
    </source>
</evidence>
<keyword evidence="4" id="KW-0677">Repeat</keyword>
<evidence type="ECO:0000313" key="6">
    <source>
        <dbReference type="Proteomes" id="UP001190700"/>
    </source>
</evidence>
<dbReference type="InterPro" id="IPR032675">
    <property type="entry name" value="LRR_dom_sf"/>
</dbReference>
<keyword evidence="2" id="KW-0343">GTPase activation</keyword>
<comment type="caution">
    <text evidence="5">The sequence shown here is derived from an EMBL/GenBank/DDBJ whole genome shotgun (WGS) entry which is preliminary data.</text>
</comment>
<proteinExistence type="predicted"/>
<dbReference type="EMBL" id="LGRX02000977">
    <property type="protein sequence ID" value="KAK3287176.1"/>
    <property type="molecule type" value="Genomic_DNA"/>
</dbReference>
<comment type="subcellular location">
    <subcellularLocation>
        <location evidence="1">Cytoplasm</location>
        <location evidence="1">Cytoskeleton</location>
        <location evidence="1">Cilium axoneme</location>
    </subcellularLocation>
</comment>
<gene>
    <name evidence="5" type="ORF">CYMTET_5295</name>
</gene>
<dbReference type="Pfam" id="PF00560">
    <property type="entry name" value="LRR_1"/>
    <property type="match status" value="1"/>
</dbReference>
<protein>
    <submittedName>
        <fullName evidence="5">Uncharacterized protein</fullName>
    </submittedName>
</protein>
<name>A0AAE0LJ12_9CHLO</name>
<dbReference type="SUPFAM" id="SSF52047">
    <property type="entry name" value="RNI-like"/>
    <property type="match status" value="1"/>
</dbReference>
<organism evidence="5 6">
    <name type="scientific">Cymbomonas tetramitiformis</name>
    <dbReference type="NCBI Taxonomy" id="36881"/>
    <lineage>
        <taxon>Eukaryota</taxon>
        <taxon>Viridiplantae</taxon>
        <taxon>Chlorophyta</taxon>
        <taxon>Pyramimonadophyceae</taxon>
        <taxon>Pyramimonadales</taxon>
        <taxon>Pyramimonadaceae</taxon>
        <taxon>Cymbomonas</taxon>
    </lineage>
</organism>
<dbReference type="PANTHER" id="PTHR24113">
    <property type="entry name" value="RAN GTPASE-ACTIVATING PROTEIN 1"/>
    <property type="match status" value="1"/>
</dbReference>